<keyword evidence="2" id="KW-1185">Reference proteome</keyword>
<comment type="caution">
    <text evidence="1">The sequence shown here is derived from an EMBL/GenBank/DDBJ whole genome shotgun (WGS) entry which is preliminary data.</text>
</comment>
<proteinExistence type="predicted"/>
<sequence length="63" mass="6909">MAGTVSPKSNWDGAYDEHPVNELLADKAGSQSPFGDDLTFPLPVESLYYRHPGPENRPHRAGD</sequence>
<dbReference type="RefSeq" id="WP_311421987.1">
    <property type="nucleotide sequence ID" value="NZ_JAVREH010000005.1"/>
</dbReference>
<evidence type="ECO:0000313" key="2">
    <source>
        <dbReference type="Proteomes" id="UP001183176"/>
    </source>
</evidence>
<accession>A0ABU2J765</accession>
<reference evidence="2" key="1">
    <citation type="submission" date="2023-07" db="EMBL/GenBank/DDBJ databases">
        <title>30 novel species of actinomycetes from the DSMZ collection.</title>
        <authorList>
            <person name="Nouioui I."/>
        </authorList>
    </citation>
    <scope>NUCLEOTIDE SEQUENCE [LARGE SCALE GENOMIC DNA]</scope>
    <source>
        <strain evidence="2">DSM 44399</strain>
    </source>
</reference>
<protein>
    <submittedName>
        <fullName evidence="1">Uncharacterized protein</fullName>
    </submittedName>
</protein>
<dbReference type="EMBL" id="JAVREH010000005">
    <property type="protein sequence ID" value="MDT0260830.1"/>
    <property type="molecule type" value="Genomic_DNA"/>
</dbReference>
<dbReference type="Proteomes" id="UP001183176">
    <property type="component" value="Unassembled WGS sequence"/>
</dbReference>
<gene>
    <name evidence="1" type="ORF">RM423_05425</name>
</gene>
<organism evidence="1 2">
    <name type="scientific">Jatrophihabitans lederbergiae</name>
    <dbReference type="NCBI Taxonomy" id="3075547"/>
    <lineage>
        <taxon>Bacteria</taxon>
        <taxon>Bacillati</taxon>
        <taxon>Actinomycetota</taxon>
        <taxon>Actinomycetes</taxon>
        <taxon>Jatrophihabitantales</taxon>
        <taxon>Jatrophihabitantaceae</taxon>
        <taxon>Jatrophihabitans</taxon>
    </lineage>
</organism>
<name>A0ABU2J765_9ACTN</name>
<evidence type="ECO:0000313" key="1">
    <source>
        <dbReference type="EMBL" id="MDT0260830.1"/>
    </source>
</evidence>